<evidence type="ECO:0000313" key="3">
    <source>
        <dbReference type="Proteomes" id="UP000186400"/>
    </source>
</evidence>
<organism evidence="2 3">
    <name type="scientific">Alkalispirochaeta americana</name>
    <dbReference type="NCBI Taxonomy" id="159291"/>
    <lineage>
        <taxon>Bacteria</taxon>
        <taxon>Pseudomonadati</taxon>
        <taxon>Spirochaetota</taxon>
        <taxon>Spirochaetia</taxon>
        <taxon>Spirochaetales</taxon>
        <taxon>Spirochaetaceae</taxon>
        <taxon>Alkalispirochaeta</taxon>
    </lineage>
</organism>
<dbReference type="AlphaFoldDB" id="A0A1N6XB94"/>
<dbReference type="PANTHER" id="PTHR41317">
    <property type="entry name" value="PD-(D_E)XK NUCLEASE FAMILY TRANSPOSASE"/>
    <property type="match status" value="1"/>
</dbReference>
<feature type="region of interest" description="Disordered" evidence="1">
    <location>
        <begin position="1"/>
        <end position="27"/>
    </location>
</feature>
<feature type="region of interest" description="Disordered" evidence="1">
    <location>
        <begin position="165"/>
        <end position="191"/>
    </location>
</feature>
<evidence type="ECO:0000256" key="1">
    <source>
        <dbReference type="SAM" id="MobiDB-lite"/>
    </source>
</evidence>
<dbReference type="OrthoDB" id="9803508at2"/>
<dbReference type="RefSeq" id="WP_076489845.1">
    <property type="nucleotide sequence ID" value="NZ_FTMS01000022.1"/>
</dbReference>
<name>A0A1N6XB94_9SPIO</name>
<sequence>MLPGRSTIGFRHVPDRREERADTRSYGNQLSESEIYSRLQPVVGINVLDFRLFPESASAPLHTAFTACCPEAPRLDPLTDFLIHFIELPRFEHHGRMPSPAFGKWMYYVKHRGKEAAMEDPIMKAILEDTTEIGEAEKRYQEFVADAELRDRLEARDKARRTHLQLLHDAEEKGKAEGREEKRRETARKLKARNMSIAEIAQITDLAEEEVREL</sequence>
<protein>
    <recommendedName>
        <fullName evidence="4">PD-(D/E)XK nuclease family transposase</fullName>
    </recommendedName>
</protein>
<dbReference type="STRING" id="159291.SAMN05920897_1228"/>
<evidence type="ECO:0000313" key="2">
    <source>
        <dbReference type="EMBL" id="SIQ99593.1"/>
    </source>
</evidence>
<reference evidence="2 3" key="1">
    <citation type="submission" date="2017-01" db="EMBL/GenBank/DDBJ databases">
        <authorList>
            <person name="Mah S.A."/>
            <person name="Swanson W.J."/>
            <person name="Moy G.W."/>
            <person name="Vacquier V.D."/>
        </authorList>
    </citation>
    <scope>NUCLEOTIDE SEQUENCE [LARGE SCALE GENOMIC DNA]</scope>
    <source>
        <strain evidence="2 3">ASpG1</strain>
    </source>
</reference>
<dbReference type="Proteomes" id="UP000186400">
    <property type="component" value="Unassembled WGS sequence"/>
</dbReference>
<accession>A0A1N6XB94</accession>
<proteinExistence type="predicted"/>
<dbReference type="EMBL" id="FTMS01000022">
    <property type="protein sequence ID" value="SIQ99593.1"/>
    <property type="molecule type" value="Genomic_DNA"/>
</dbReference>
<keyword evidence="3" id="KW-1185">Reference proteome</keyword>
<dbReference type="InterPro" id="IPR010106">
    <property type="entry name" value="RpnA"/>
</dbReference>
<feature type="compositionally biased region" description="Basic and acidic residues" evidence="1">
    <location>
        <begin position="166"/>
        <end position="188"/>
    </location>
</feature>
<dbReference type="Pfam" id="PF12784">
    <property type="entry name" value="PDDEXK_2"/>
    <property type="match status" value="1"/>
</dbReference>
<feature type="compositionally biased region" description="Basic and acidic residues" evidence="1">
    <location>
        <begin position="12"/>
        <end position="23"/>
    </location>
</feature>
<evidence type="ECO:0008006" key="4">
    <source>
        <dbReference type="Google" id="ProtNLM"/>
    </source>
</evidence>
<gene>
    <name evidence="2" type="ORF">SAMN05920897_1228</name>
</gene>
<dbReference type="NCBIfam" id="TIGR01784">
    <property type="entry name" value="T_den_put_tspse"/>
    <property type="match status" value="1"/>
</dbReference>
<dbReference type="PANTHER" id="PTHR41317:SF1">
    <property type="entry name" value="PD-(D_E)XK NUCLEASE FAMILY TRANSPOSASE"/>
    <property type="match status" value="1"/>
</dbReference>